<sequence length="214" mass="24774">MSKEAIRTGRYTQQLKQSFQSEIRQFERRKSQQQTQGCHTDIRQHQLDHRPGLQHKDGFQETAETQQFERRHTRQQPLDTPPTHTELGIDPFVDISCTSCSADDYDDNDCDCDGDDDDEDDDTEYDTNYGNQHIISMDSSRLEASSRVGPNGESVEEIIHTIVHAYHILPSNIKSSQDYLDKMAREYLEQYQLKEKLFGKMSAVSAQEFTEIFS</sequence>
<keyword evidence="3" id="KW-1185">Reference proteome</keyword>
<evidence type="ECO:0000313" key="2">
    <source>
        <dbReference type="EMBL" id="RUS75995.1"/>
    </source>
</evidence>
<accession>A0A3S1AZA4</accession>
<dbReference type="Proteomes" id="UP000271974">
    <property type="component" value="Unassembled WGS sequence"/>
</dbReference>
<gene>
    <name evidence="2" type="ORF">EGW08_016240</name>
</gene>
<feature type="compositionally biased region" description="Basic and acidic residues" evidence="1">
    <location>
        <begin position="40"/>
        <end position="59"/>
    </location>
</feature>
<dbReference type="AlphaFoldDB" id="A0A3S1AZA4"/>
<dbReference type="EMBL" id="RQTK01000694">
    <property type="protein sequence ID" value="RUS75995.1"/>
    <property type="molecule type" value="Genomic_DNA"/>
</dbReference>
<feature type="region of interest" description="Disordered" evidence="1">
    <location>
        <begin position="23"/>
        <end position="90"/>
    </location>
</feature>
<organism evidence="2 3">
    <name type="scientific">Elysia chlorotica</name>
    <name type="common">Eastern emerald elysia</name>
    <name type="synonym">Sea slug</name>
    <dbReference type="NCBI Taxonomy" id="188477"/>
    <lineage>
        <taxon>Eukaryota</taxon>
        <taxon>Metazoa</taxon>
        <taxon>Spiralia</taxon>
        <taxon>Lophotrochozoa</taxon>
        <taxon>Mollusca</taxon>
        <taxon>Gastropoda</taxon>
        <taxon>Heterobranchia</taxon>
        <taxon>Euthyneura</taxon>
        <taxon>Panpulmonata</taxon>
        <taxon>Sacoglossa</taxon>
        <taxon>Placobranchoidea</taxon>
        <taxon>Plakobranchidae</taxon>
        <taxon>Elysia</taxon>
    </lineage>
</organism>
<comment type="caution">
    <text evidence="2">The sequence shown here is derived from an EMBL/GenBank/DDBJ whole genome shotgun (WGS) entry which is preliminary data.</text>
</comment>
<reference evidence="2 3" key="1">
    <citation type="submission" date="2019-01" db="EMBL/GenBank/DDBJ databases">
        <title>A draft genome assembly of the solar-powered sea slug Elysia chlorotica.</title>
        <authorList>
            <person name="Cai H."/>
            <person name="Li Q."/>
            <person name="Fang X."/>
            <person name="Li J."/>
            <person name="Curtis N.E."/>
            <person name="Altenburger A."/>
            <person name="Shibata T."/>
            <person name="Feng M."/>
            <person name="Maeda T."/>
            <person name="Schwartz J.A."/>
            <person name="Shigenobu S."/>
            <person name="Lundholm N."/>
            <person name="Nishiyama T."/>
            <person name="Yang H."/>
            <person name="Hasebe M."/>
            <person name="Li S."/>
            <person name="Pierce S.K."/>
            <person name="Wang J."/>
        </authorList>
    </citation>
    <scope>NUCLEOTIDE SEQUENCE [LARGE SCALE GENOMIC DNA]</scope>
    <source>
        <strain evidence="2">EC2010</strain>
        <tissue evidence="2">Whole organism of an adult</tissue>
    </source>
</reference>
<name>A0A3S1AZA4_ELYCH</name>
<proteinExistence type="predicted"/>
<protein>
    <submittedName>
        <fullName evidence="2">Uncharacterized protein</fullName>
    </submittedName>
</protein>
<evidence type="ECO:0000256" key="1">
    <source>
        <dbReference type="SAM" id="MobiDB-lite"/>
    </source>
</evidence>
<evidence type="ECO:0000313" key="3">
    <source>
        <dbReference type="Proteomes" id="UP000271974"/>
    </source>
</evidence>